<evidence type="ECO:0000256" key="2">
    <source>
        <dbReference type="ARBA" id="ARBA00022729"/>
    </source>
</evidence>
<evidence type="ECO:0000256" key="5">
    <source>
        <dbReference type="ARBA" id="ARBA00023180"/>
    </source>
</evidence>
<reference evidence="7" key="1">
    <citation type="submission" date="2019-04" db="EMBL/GenBank/DDBJ databases">
        <title>Genome assembly of Zosterops borbonicus 15179.</title>
        <authorList>
            <person name="Leroy T."/>
            <person name="Anselmetti Y."/>
            <person name="Tilak M.-K."/>
            <person name="Nabholz B."/>
        </authorList>
    </citation>
    <scope>NUCLEOTIDE SEQUENCE</scope>
    <source>
        <strain evidence="7">HGM_15179</strain>
        <tissue evidence="7">Muscle</tissue>
    </source>
</reference>
<dbReference type="FunFam" id="2.10.25.10:FF:000055">
    <property type="entry name" value="alpha-tectorin isoform X1"/>
    <property type="match status" value="1"/>
</dbReference>
<protein>
    <recommendedName>
        <fullName evidence="6">VWFD domain-containing protein</fullName>
    </recommendedName>
</protein>
<evidence type="ECO:0000256" key="3">
    <source>
        <dbReference type="ARBA" id="ARBA00023136"/>
    </source>
</evidence>
<dbReference type="CDD" id="cd19941">
    <property type="entry name" value="TIL"/>
    <property type="match status" value="1"/>
</dbReference>
<dbReference type="SMART" id="SM00216">
    <property type="entry name" value="VWD"/>
    <property type="match status" value="2"/>
</dbReference>
<keyword evidence="4" id="KW-1015">Disulfide bond</keyword>
<dbReference type="GO" id="GO:0016020">
    <property type="term" value="C:membrane"/>
    <property type="evidence" value="ECO:0007669"/>
    <property type="project" value="UniProtKB-SubCell"/>
</dbReference>
<dbReference type="Pfam" id="PF08742">
    <property type="entry name" value="C8"/>
    <property type="match status" value="2"/>
</dbReference>
<feature type="domain" description="VWFD" evidence="6">
    <location>
        <begin position="465"/>
        <end position="640"/>
    </location>
</feature>
<dbReference type="Pfam" id="PF00094">
    <property type="entry name" value="VWD"/>
    <property type="match status" value="2"/>
</dbReference>
<keyword evidence="8" id="KW-1185">Reference proteome</keyword>
<dbReference type="Proteomes" id="UP000796761">
    <property type="component" value="Unassembled WGS sequence"/>
</dbReference>
<dbReference type="InterPro" id="IPR025615">
    <property type="entry name" value="TILa_dom"/>
</dbReference>
<comment type="caution">
    <text evidence="7">The sequence shown here is derived from an EMBL/GenBank/DDBJ whole genome shotgun (WGS) entry which is preliminary data.</text>
</comment>
<dbReference type="SMART" id="SM00832">
    <property type="entry name" value="C8"/>
    <property type="match status" value="2"/>
</dbReference>
<dbReference type="Pfam" id="PF12714">
    <property type="entry name" value="TILa"/>
    <property type="match status" value="2"/>
</dbReference>
<keyword evidence="3" id="KW-0472">Membrane</keyword>
<dbReference type="InterPro" id="IPR036084">
    <property type="entry name" value="Ser_inhib-like_sf"/>
</dbReference>
<name>A0A8K1FYG1_9PASS</name>
<evidence type="ECO:0000256" key="4">
    <source>
        <dbReference type="ARBA" id="ARBA00023157"/>
    </source>
</evidence>
<feature type="domain" description="VWFD" evidence="6">
    <location>
        <begin position="74"/>
        <end position="254"/>
    </location>
</feature>
<evidence type="ECO:0000313" key="7">
    <source>
        <dbReference type="EMBL" id="TRZ06711.1"/>
    </source>
</evidence>
<dbReference type="PANTHER" id="PTHR46160:SF8">
    <property type="entry name" value="VWFD DOMAIN-CONTAINING PROTEIN"/>
    <property type="match status" value="1"/>
</dbReference>
<comment type="subcellular location">
    <subcellularLocation>
        <location evidence="1">Membrane</location>
    </subcellularLocation>
</comment>
<dbReference type="Gene3D" id="2.10.25.10">
    <property type="entry name" value="Laminin"/>
    <property type="match status" value="1"/>
</dbReference>
<dbReference type="Pfam" id="PF01826">
    <property type="entry name" value="TIL"/>
    <property type="match status" value="1"/>
</dbReference>
<evidence type="ECO:0000313" key="8">
    <source>
        <dbReference type="Proteomes" id="UP000796761"/>
    </source>
</evidence>
<dbReference type="PROSITE" id="PS51233">
    <property type="entry name" value="VWFD"/>
    <property type="match status" value="2"/>
</dbReference>
<dbReference type="InterPro" id="IPR002919">
    <property type="entry name" value="TIL_dom"/>
</dbReference>
<dbReference type="SUPFAM" id="SSF57567">
    <property type="entry name" value="Serine protease inhibitors"/>
    <property type="match status" value="1"/>
</dbReference>
<dbReference type="InterPro" id="IPR052749">
    <property type="entry name" value="Alpha-tectorin"/>
</dbReference>
<dbReference type="PANTHER" id="PTHR46160">
    <property type="entry name" value="ALPHA-TECTORIN-RELATED"/>
    <property type="match status" value="1"/>
</dbReference>
<accession>A0A8K1FYG1</accession>
<evidence type="ECO:0000256" key="1">
    <source>
        <dbReference type="ARBA" id="ARBA00004370"/>
    </source>
</evidence>
<gene>
    <name evidence="7" type="ORF">HGM15179_020396</name>
</gene>
<keyword evidence="2" id="KW-0732">Signal</keyword>
<organism evidence="7 8">
    <name type="scientific">Zosterops borbonicus</name>
    <dbReference type="NCBI Taxonomy" id="364589"/>
    <lineage>
        <taxon>Eukaryota</taxon>
        <taxon>Metazoa</taxon>
        <taxon>Chordata</taxon>
        <taxon>Craniata</taxon>
        <taxon>Vertebrata</taxon>
        <taxon>Euteleostomi</taxon>
        <taxon>Archelosauria</taxon>
        <taxon>Archosauria</taxon>
        <taxon>Dinosauria</taxon>
        <taxon>Saurischia</taxon>
        <taxon>Theropoda</taxon>
        <taxon>Coelurosauria</taxon>
        <taxon>Aves</taxon>
        <taxon>Neognathae</taxon>
        <taxon>Neoaves</taxon>
        <taxon>Telluraves</taxon>
        <taxon>Australaves</taxon>
        <taxon>Passeriformes</taxon>
        <taxon>Sylvioidea</taxon>
        <taxon>Zosteropidae</taxon>
        <taxon>Zosterops</taxon>
    </lineage>
</organism>
<dbReference type="OrthoDB" id="5273213at2759"/>
<sequence length="734" mass="79947">MASTDGGAADGPRPDGRGQFLRQGEIFWDNANCTTKCRCLDFNNEILCQDMACGPFEACETKNKFFQCVPVESSTCVVFGDPHYHTFDGFLFHFQGSCSYLLARQCWPGSQLPYFNVEAKNENRGGSSVSWLRDIFVEVYSHKIVLPKGGFGKAKVDDLVVSLPISLELGAIKVYQSGLSTALETDFGLLVTYDGQHYASVSVPGSYINATCGLCGNYNKDPEDDVLRSDGRMATSVPDLGESWQVPHPERRCSTGCLENCSLCDPATEALYFSPEYCGFINKSGGPLWECGSVVDPTAFIHSCVYDLCSAKDNGTGLCQAIQAYATVCQALGISVGEWRSQTGCAAAVQCPELSQYSVCATSCPATCSDLTAPLSCTSPCTESCECPEGHVLSADRCVPVQGCGCDVNGRYYPVGESFWASPDCSVQCHCQAGGEARCFNTTCPEGEICTIENGYKGCYPKRETVCLVGQDQVLQTFDGITFPYPLEQSYTLLKTCPERPDFIEVDINQKKVGSAPNGPRVVRVQAAGQEVKIGGTRLSDIKVNGNDVELPYFHPSGRLEIYRTDNSTVMESEGLLAISYYDSGLLEIRLSTSYFNCTGGLCGLFNDNATDEFCLPKGKFTDNLELFLESWTTFDEICNGECGDLLMACNNDSELLKSYRSRSSCGIINDPTNSSFLECHSVVNVSAYYRTCLFRLCQSGGNVSELCDSVARYATACKNADVDIGQWRSHSFC</sequence>
<feature type="non-terminal residue" evidence="7">
    <location>
        <position position="1"/>
    </location>
</feature>
<dbReference type="InterPro" id="IPR001846">
    <property type="entry name" value="VWF_type-D"/>
</dbReference>
<proteinExistence type="predicted"/>
<dbReference type="InterPro" id="IPR014853">
    <property type="entry name" value="VWF/SSPO/ZAN-like_Cys-rich_dom"/>
</dbReference>
<dbReference type="AlphaFoldDB" id="A0A8K1FYG1"/>
<dbReference type="EMBL" id="SWJQ01002251">
    <property type="protein sequence ID" value="TRZ06711.1"/>
    <property type="molecule type" value="Genomic_DNA"/>
</dbReference>
<keyword evidence="5" id="KW-0325">Glycoprotein</keyword>
<evidence type="ECO:0000259" key="6">
    <source>
        <dbReference type="PROSITE" id="PS51233"/>
    </source>
</evidence>